<evidence type="ECO:0000256" key="7">
    <source>
        <dbReference type="SAM" id="SignalP"/>
    </source>
</evidence>
<dbReference type="PROSITE" id="PS51352">
    <property type="entry name" value="THIOREDOXIN_2"/>
    <property type="match status" value="1"/>
</dbReference>
<accession>A0ABY9X1J2</accession>
<evidence type="ECO:0000313" key="10">
    <source>
        <dbReference type="Proteomes" id="UP001611383"/>
    </source>
</evidence>
<dbReference type="Proteomes" id="UP001611383">
    <property type="component" value="Chromosome"/>
</dbReference>
<dbReference type="EMBL" id="CP043494">
    <property type="protein sequence ID" value="WNG49269.1"/>
    <property type="molecule type" value="Genomic_DNA"/>
</dbReference>
<feature type="signal peptide" evidence="7">
    <location>
        <begin position="1"/>
        <end position="28"/>
    </location>
</feature>
<keyword evidence="10" id="KW-1185">Reference proteome</keyword>
<evidence type="ECO:0000256" key="1">
    <source>
        <dbReference type="ARBA" id="ARBA00005791"/>
    </source>
</evidence>
<feature type="chain" id="PRO_5047038486" evidence="7">
    <location>
        <begin position="29"/>
        <end position="326"/>
    </location>
</feature>
<comment type="similarity">
    <text evidence="1">Belongs to the thioredoxin family. DsbA subfamily.</text>
</comment>
<dbReference type="Pfam" id="PF13462">
    <property type="entry name" value="Thioredoxin_4"/>
    <property type="match status" value="1"/>
</dbReference>
<dbReference type="PANTHER" id="PTHR13887:SF14">
    <property type="entry name" value="DISULFIDE BOND FORMATION PROTEIN D"/>
    <property type="match status" value="1"/>
</dbReference>
<dbReference type="InterPro" id="IPR013766">
    <property type="entry name" value="Thioredoxin_domain"/>
</dbReference>
<dbReference type="InterPro" id="IPR012336">
    <property type="entry name" value="Thioredoxin-like_fold"/>
</dbReference>
<evidence type="ECO:0000313" key="9">
    <source>
        <dbReference type="EMBL" id="WNG49269.1"/>
    </source>
</evidence>
<evidence type="ECO:0000256" key="2">
    <source>
        <dbReference type="ARBA" id="ARBA00022729"/>
    </source>
</evidence>
<name>A0ABY9X1J2_9BACT</name>
<dbReference type="RefSeq" id="WP_395806973.1">
    <property type="nucleotide sequence ID" value="NZ_CP043494.1"/>
</dbReference>
<dbReference type="SUPFAM" id="SSF52833">
    <property type="entry name" value="Thioredoxin-like"/>
    <property type="match status" value="1"/>
</dbReference>
<feature type="domain" description="Thioredoxin" evidence="8">
    <location>
        <begin position="131"/>
        <end position="315"/>
    </location>
</feature>
<proteinExistence type="inferred from homology"/>
<keyword evidence="4" id="KW-1015">Disulfide bond</keyword>
<evidence type="ECO:0000259" key="8">
    <source>
        <dbReference type="PROSITE" id="PS51352"/>
    </source>
</evidence>
<sequence length="326" mass="35133">MLPDRRNRVLLALTLALTGLACSKNSEAASPPAQPTAPKPAAPAPAQPPAAAPSSGASALTGIPGMDFSALPPAAQRELSTVFTDEFCYCGCPHTLGQCLKGHTGCQHAKRMARLAARQAVAGVPASDIIVALSEYYSAFRAPRKTFDVDPRMCMGDAKAPVTLVEFSDFECPYCGKARPVLESFAKKNPSKLRFCNVPFPLPIHPNAVPAGQAVLWARDQGKFWEMHDALFENAQNLSQASIVALANKIGLKGAELQKALQAGTYAKELEKYKSMGNAANIRGTPSLFFNGRYFDLQMGLTEETLNHTLDDELEWRANRNAWAAD</sequence>
<dbReference type="Gene3D" id="3.40.30.10">
    <property type="entry name" value="Glutaredoxin"/>
    <property type="match status" value="1"/>
</dbReference>
<evidence type="ECO:0000256" key="3">
    <source>
        <dbReference type="ARBA" id="ARBA00023002"/>
    </source>
</evidence>
<feature type="region of interest" description="Disordered" evidence="6">
    <location>
        <begin position="25"/>
        <end position="57"/>
    </location>
</feature>
<keyword evidence="3" id="KW-0560">Oxidoreductase</keyword>
<evidence type="ECO:0000256" key="4">
    <source>
        <dbReference type="ARBA" id="ARBA00023157"/>
    </source>
</evidence>
<evidence type="ECO:0000256" key="6">
    <source>
        <dbReference type="SAM" id="MobiDB-lite"/>
    </source>
</evidence>
<gene>
    <name evidence="9" type="ORF">F0U60_37975</name>
</gene>
<reference evidence="9 10" key="1">
    <citation type="submission" date="2019-08" db="EMBL/GenBank/DDBJ databases">
        <title>Archangium and Cystobacter genomes.</title>
        <authorList>
            <person name="Chen I.-C.K."/>
            <person name="Wielgoss S."/>
        </authorList>
    </citation>
    <scope>NUCLEOTIDE SEQUENCE [LARGE SCALE GENOMIC DNA]</scope>
    <source>
        <strain evidence="9 10">Cbm 6</strain>
    </source>
</reference>
<organism evidence="9 10">
    <name type="scientific">Archangium minus</name>
    <dbReference type="NCBI Taxonomy" id="83450"/>
    <lineage>
        <taxon>Bacteria</taxon>
        <taxon>Pseudomonadati</taxon>
        <taxon>Myxococcota</taxon>
        <taxon>Myxococcia</taxon>
        <taxon>Myxococcales</taxon>
        <taxon>Cystobacterineae</taxon>
        <taxon>Archangiaceae</taxon>
        <taxon>Archangium</taxon>
    </lineage>
</organism>
<feature type="compositionally biased region" description="Pro residues" evidence="6">
    <location>
        <begin position="32"/>
        <end position="51"/>
    </location>
</feature>
<protein>
    <submittedName>
        <fullName evidence="9">Thioredoxin domain-containing protein</fullName>
    </submittedName>
</protein>
<keyword evidence="2 7" id="KW-0732">Signal</keyword>
<keyword evidence="5" id="KW-0676">Redox-active center</keyword>
<evidence type="ECO:0000256" key="5">
    <source>
        <dbReference type="ARBA" id="ARBA00023284"/>
    </source>
</evidence>
<dbReference type="PROSITE" id="PS51257">
    <property type="entry name" value="PROKAR_LIPOPROTEIN"/>
    <property type="match status" value="1"/>
</dbReference>
<dbReference type="InterPro" id="IPR036249">
    <property type="entry name" value="Thioredoxin-like_sf"/>
</dbReference>
<dbReference type="PANTHER" id="PTHR13887">
    <property type="entry name" value="GLUTATHIONE S-TRANSFERASE KAPPA"/>
    <property type="match status" value="1"/>
</dbReference>